<keyword evidence="4" id="KW-1185">Reference proteome</keyword>
<dbReference type="InterPro" id="IPR049082">
    <property type="entry name" value="T7SS_signal"/>
</dbReference>
<dbReference type="Pfam" id="PF21725">
    <property type="entry name" value="T7SS_signal"/>
    <property type="match status" value="1"/>
</dbReference>
<dbReference type="Proteomes" id="UP001163203">
    <property type="component" value="Chromosome"/>
</dbReference>
<dbReference type="InterPro" id="IPR036689">
    <property type="entry name" value="ESAT-6-like_sf"/>
</dbReference>
<dbReference type="EMBL" id="CP113836">
    <property type="protein sequence ID" value="WAL64245.1"/>
    <property type="molecule type" value="Genomic_DNA"/>
</dbReference>
<reference evidence="3" key="1">
    <citation type="submission" date="2022-11" db="EMBL/GenBank/DDBJ databases">
        <authorList>
            <person name="Mo P."/>
        </authorList>
    </citation>
    <scope>NUCLEOTIDE SEQUENCE</scope>
    <source>
        <strain evidence="3">HUAS 11-8</strain>
    </source>
</reference>
<evidence type="ECO:0000256" key="1">
    <source>
        <dbReference type="SAM" id="MobiDB-lite"/>
    </source>
</evidence>
<dbReference type="RefSeq" id="WP_268754472.1">
    <property type="nucleotide sequence ID" value="NZ_CP113836.1"/>
</dbReference>
<feature type="domain" description="Putative T7SS secretion signal" evidence="2">
    <location>
        <begin position="4"/>
        <end position="168"/>
    </location>
</feature>
<proteinExistence type="predicted"/>
<name>A0ABY7AW63_9PSEU</name>
<organism evidence="3 4">
    <name type="scientific">Amycolatopsis cynarae</name>
    <dbReference type="NCBI Taxonomy" id="2995223"/>
    <lineage>
        <taxon>Bacteria</taxon>
        <taxon>Bacillati</taxon>
        <taxon>Actinomycetota</taxon>
        <taxon>Actinomycetes</taxon>
        <taxon>Pseudonocardiales</taxon>
        <taxon>Pseudonocardiaceae</taxon>
        <taxon>Amycolatopsis</taxon>
    </lineage>
</organism>
<evidence type="ECO:0000259" key="2">
    <source>
        <dbReference type="Pfam" id="PF21725"/>
    </source>
</evidence>
<dbReference type="SUPFAM" id="SSF140453">
    <property type="entry name" value="EsxAB dimer-like"/>
    <property type="match status" value="1"/>
</dbReference>
<gene>
    <name evidence="3" type="ORF">ORV05_25150</name>
</gene>
<evidence type="ECO:0000313" key="4">
    <source>
        <dbReference type="Proteomes" id="UP001163203"/>
    </source>
</evidence>
<sequence length="478" mass="48098">MGAELGQTTDPRDLIPGEPELIAGDLRELVANIDRIGAAGDGLTGVDPGQWTGEGANAFREAFGQEPPKWFDTVDLLGRGGQSLADYGDVLTWAQAEAQRAIEMYTQAQAASRVAAQQYDAQATQASAAGQFLAPFQDPGTGLAQEAQSVLANARDKLAAVGGEVAQAFGMKSDGEGGYKKDIGDGYEFGADRRRKSKWDPEKGEWTDPGGWQKGKGGKSYQAQWGDEQSDGMLHDKIGETLKALGFDIGEKTYAASAGVSLLDGGVEGEFKDGSWSGTGKLEGSVLGADAKASATVSALGVSGSASAEAYLAKGSAEGEVKWGQHAGVSGSAEGLIGAKASAEGNVGWTGIQGGAEAFAGAKVEGEASAEVAGVSAGVHGEAWAGVGAEASGQFGMGDDGKFHVGASVGLGLGVGGKIGFDFAVDPGEVVDTVKDVANDVGEFASDVGHGVAEAADAVGDGLGNAAKAVGDLVGGLF</sequence>
<protein>
    <recommendedName>
        <fullName evidence="2">Putative T7SS secretion signal domain-containing protein</fullName>
    </recommendedName>
</protein>
<evidence type="ECO:0000313" key="3">
    <source>
        <dbReference type="EMBL" id="WAL64245.1"/>
    </source>
</evidence>
<accession>A0ABY7AW63</accession>
<feature type="region of interest" description="Disordered" evidence="1">
    <location>
        <begin position="195"/>
        <end position="221"/>
    </location>
</feature>